<feature type="compositionally biased region" description="Low complexity" evidence="1">
    <location>
        <begin position="323"/>
        <end position="333"/>
    </location>
</feature>
<dbReference type="Proteomes" id="UP001470230">
    <property type="component" value="Unassembled WGS sequence"/>
</dbReference>
<organism evidence="2 3">
    <name type="scientific">Tritrichomonas musculus</name>
    <dbReference type="NCBI Taxonomy" id="1915356"/>
    <lineage>
        <taxon>Eukaryota</taxon>
        <taxon>Metamonada</taxon>
        <taxon>Parabasalia</taxon>
        <taxon>Tritrichomonadida</taxon>
        <taxon>Tritrichomonadidae</taxon>
        <taxon>Tritrichomonas</taxon>
    </lineage>
</organism>
<feature type="compositionally biased region" description="Polar residues" evidence="1">
    <location>
        <begin position="37"/>
        <end position="49"/>
    </location>
</feature>
<evidence type="ECO:0000313" key="2">
    <source>
        <dbReference type="EMBL" id="KAK8882253.1"/>
    </source>
</evidence>
<feature type="region of interest" description="Disordered" evidence="1">
    <location>
        <begin position="310"/>
        <end position="335"/>
    </location>
</feature>
<accession>A0ABR2JUE3</accession>
<sequence length="499" mass="55189">MSKTSASEDVEASPSLQKNPINPSNANQNSQPQSASRNGNSPLIKQLNFATSPINAANKPKKNPLVPSLAIQAYRSPSPPSSLNNSSNNSTKNLNQSKNRHHIQVSDISPASHKNPLKDLSILIPRQRQQQQQEQEQETHQTDLSPTRAKIPTPLVPRLNIASMSRSCQSLNLSRAPIPPMNVGLGSHKTVSGFNLDLPEEYSAKNMNRPVLICLPWTTIPTSAGVGRVNKNYNINNNLRSENSYTSKSQKAQESSINTNDNPTTNVDFDDSAVNDLINSAFYSNRIFSTPDVLPNTVIIEEDEIITNANSCNSSRSTNTEPSSNSPRSFHSSAHNSLKLPRNHLSSYKSINSSSNSPTSDRPKKILLRTASLTPNSPKPFNFLSTTSGMTPQPVSEVSTDSIPSLQAIDIAYQRVQHFPVLIEQTNSESTHLISHIESIIAEIELFRDERERLRVQNELIRSNICHVKNEIKIFNESQAKMKQVIEVLKSKNALQDDK</sequence>
<gene>
    <name evidence="2" type="ORF">M9Y10_044895</name>
</gene>
<feature type="compositionally biased region" description="Low complexity" evidence="1">
    <location>
        <begin position="22"/>
        <end position="36"/>
    </location>
</feature>
<feature type="compositionally biased region" description="Polar residues" evidence="1">
    <location>
        <begin position="310"/>
        <end position="322"/>
    </location>
</feature>
<dbReference type="EMBL" id="JAPFFF010000009">
    <property type="protein sequence ID" value="KAK8882253.1"/>
    <property type="molecule type" value="Genomic_DNA"/>
</dbReference>
<comment type="caution">
    <text evidence="2">The sequence shown here is derived from an EMBL/GenBank/DDBJ whole genome shotgun (WGS) entry which is preliminary data.</text>
</comment>
<feature type="compositionally biased region" description="Polar residues" evidence="1">
    <location>
        <begin position="237"/>
        <end position="267"/>
    </location>
</feature>
<reference evidence="2 3" key="1">
    <citation type="submission" date="2024-04" db="EMBL/GenBank/DDBJ databases">
        <title>Tritrichomonas musculus Genome.</title>
        <authorList>
            <person name="Alves-Ferreira E."/>
            <person name="Grigg M."/>
            <person name="Lorenzi H."/>
            <person name="Galac M."/>
        </authorList>
    </citation>
    <scope>NUCLEOTIDE SEQUENCE [LARGE SCALE GENOMIC DNA]</scope>
    <source>
        <strain evidence="2 3">EAF2021</strain>
    </source>
</reference>
<feature type="compositionally biased region" description="Low complexity" evidence="1">
    <location>
        <begin position="81"/>
        <end position="97"/>
    </location>
</feature>
<feature type="region of interest" description="Disordered" evidence="1">
    <location>
        <begin position="1"/>
        <end position="49"/>
    </location>
</feature>
<name>A0ABR2JUE3_9EUKA</name>
<feature type="region of interest" description="Disordered" evidence="1">
    <location>
        <begin position="237"/>
        <end position="268"/>
    </location>
</feature>
<keyword evidence="3" id="KW-1185">Reference proteome</keyword>
<protein>
    <submittedName>
        <fullName evidence="2">Uncharacterized protein</fullName>
    </submittedName>
</protein>
<feature type="region of interest" description="Disordered" evidence="1">
    <location>
        <begin position="73"/>
        <end position="153"/>
    </location>
</feature>
<proteinExistence type="predicted"/>
<evidence type="ECO:0000256" key="1">
    <source>
        <dbReference type="SAM" id="MobiDB-lite"/>
    </source>
</evidence>
<evidence type="ECO:0000313" key="3">
    <source>
        <dbReference type="Proteomes" id="UP001470230"/>
    </source>
</evidence>